<dbReference type="PROSITE" id="PS51374">
    <property type="entry name" value="NDPK_LIKE"/>
    <property type="match status" value="1"/>
</dbReference>
<evidence type="ECO:0000313" key="9">
    <source>
        <dbReference type="EMBL" id="WSB66582.1"/>
    </source>
</evidence>
<name>A0ABZ1F8E1_9ACTN</name>
<comment type="similarity">
    <text evidence="2 7">Belongs to the NDK family.</text>
</comment>
<gene>
    <name evidence="9" type="ORF">OG863_00430</name>
</gene>
<comment type="cofactor">
    <cofactor evidence="1">
        <name>Mg(2+)</name>
        <dbReference type="ChEBI" id="CHEBI:18420"/>
    </cofactor>
</comment>
<dbReference type="SMART" id="SM00562">
    <property type="entry name" value="NDK"/>
    <property type="match status" value="1"/>
</dbReference>
<keyword evidence="4" id="KW-0808">Transferase</keyword>
<dbReference type="Proteomes" id="UP001344251">
    <property type="component" value="Chromosome"/>
</dbReference>
<organism evidence="9 10">
    <name type="scientific">Streptomyces decoyicus</name>
    <dbReference type="NCBI Taxonomy" id="249567"/>
    <lineage>
        <taxon>Bacteria</taxon>
        <taxon>Bacillati</taxon>
        <taxon>Actinomycetota</taxon>
        <taxon>Actinomycetes</taxon>
        <taxon>Kitasatosporales</taxon>
        <taxon>Streptomycetaceae</taxon>
        <taxon>Streptomyces</taxon>
    </lineage>
</organism>
<keyword evidence="5" id="KW-0418">Kinase</keyword>
<evidence type="ECO:0000256" key="5">
    <source>
        <dbReference type="ARBA" id="ARBA00022777"/>
    </source>
</evidence>
<evidence type="ECO:0000256" key="1">
    <source>
        <dbReference type="ARBA" id="ARBA00001946"/>
    </source>
</evidence>
<evidence type="ECO:0000256" key="4">
    <source>
        <dbReference type="ARBA" id="ARBA00022679"/>
    </source>
</evidence>
<reference evidence="9 10" key="1">
    <citation type="submission" date="2022-10" db="EMBL/GenBank/DDBJ databases">
        <title>The complete genomes of actinobacterial strains from the NBC collection.</title>
        <authorList>
            <person name="Joergensen T.S."/>
            <person name="Alvarez Arevalo M."/>
            <person name="Sterndorff E.B."/>
            <person name="Faurdal D."/>
            <person name="Vuksanovic O."/>
            <person name="Mourched A.-S."/>
            <person name="Charusanti P."/>
            <person name="Shaw S."/>
            <person name="Blin K."/>
            <person name="Weber T."/>
        </authorList>
    </citation>
    <scope>NUCLEOTIDE SEQUENCE [LARGE SCALE GENOMIC DNA]</scope>
    <source>
        <strain evidence="9 10">NBC 01774</strain>
    </source>
</reference>
<dbReference type="RefSeq" id="WP_326615698.1">
    <property type="nucleotide sequence ID" value="NZ_CP109106.1"/>
</dbReference>
<dbReference type="EC" id="2.7.4.6" evidence="3"/>
<evidence type="ECO:0000259" key="8">
    <source>
        <dbReference type="SMART" id="SM00562"/>
    </source>
</evidence>
<dbReference type="PANTHER" id="PTHR11349">
    <property type="entry name" value="NUCLEOSIDE DIPHOSPHATE KINASE"/>
    <property type="match status" value="1"/>
</dbReference>
<comment type="caution">
    <text evidence="7">Lacks conserved residue(s) required for the propagation of feature annotation.</text>
</comment>
<feature type="domain" description="Nucleoside diphosphate kinase-like" evidence="8">
    <location>
        <begin position="20"/>
        <end position="174"/>
    </location>
</feature>
<accession>A0ABZ1F8E1</accession>
<evidence type="ECO:0000256" key="6">
    <source>
        <dbReference type="ARBA" id="ARBA00023080"/>
    </source>
</evidence>
<dbReference type="Pfam" id="PF00334">
    <property type="entry name" value="NDK"/>
    <property type="match status" value="1"/>
</dbReference>
<evidence type="ECO:0000256" key="7">
    <source>
        <dbReference type="PROSITE-ProRule" id="PRU00706"/>
    </source>
</evidence>
<evidence type="ECO:0000313" key="10">
    <source>
        <dbReference type="Proteomes" id="UP001344251"/>
    </source>
</evidence>
<dbReference type="EMBL" id="CP109106">
    <property type="protein sequence ID" value="WSB66582.1"/>
    <property type="molecule type" value="Genomic_DNA"/>
</dbReference>
<protein>
    <recommendedName>
        <fullName evidence="3">nucleoside-diphosphate kinase</fullName>
        <ecNumber evidence="3">2.7.4.6</ecNumber>
    </recommendedName>
</protein>
<dbReference type="SUPFAM" id="SSF54919">
    <property type="entry name" value="Nucleoside diphosphate kinase, NDK"/>
    <property type="match status" value="1"/>
</dbReference>
<proteinExistence type="inferred from homology"/>
<dbReference type="InterPro" id="IPR036850">
    <property type="entry name" value="NDK-like_dom_sf"/>
</dbReference>
<sequence>MNRKPPSGGVVEGFDFDRWSVVLCKPDAVERGLVDAVLERIAAANVTITSRRDLTAQAWQAHVHYWDLLVDADWFPDRDIPACLDAMYVGRPVTVALAYGEPGFHGRLRQLLGHFDPTEAAPGTIRGDLGDDSLEAALAEQRLVRNLVHTSDDAQAARRDFGTWLGAGRRELLAHVPLQTTPTDA</sequence>
<dbReference type="InterPro" id="IPR034907">
    <property type="entry name" value="NDK-like_dom"/>
</dbReference>
<evidence type="ECO:0000256" key="2">
    <source>
        <dbReference type="ARBA" id="ARBA00008142"/>
    </source>
</evidence>
<evidence type="ECO:0000256" key="3">
    <source>
        <dbReference type="ARBA" id="ARBA00012966"/>
    </source>
</evidence>
<dbReference type="Gene3D" id="3.30.70.141">
    <property type="entry name" value="Nucleoside diphosphate kinase-like domain"/>
    <property type="match status" value="1"/>
</dbReference>
<keyword evidence="6" id="KW-0546">Nucleotide metabolism</keyword>
<keyword evidence="10" id="KW-1185">Reference proteome</keyword>